<dbReference type="RefSeq" id="WP_146621515.1">
    <property type="nucleotide sequence ID" value="NZ_BJCC01000008.1"/>
</dbReference>
<dbReference type="Pfam" id="PF02311">
    <property type="entry name" value="AraC_binding"/>
    <property type="match status" value="1"/>
</dbReference>
<keyword evidence="6" id="KW-1185">Reference proteome</keyword>
<reference evidence="6" key="1">
    <citation type="submission" date="2019-02" db="EMBL/GenBank/DDBJ databases">
        <title>Draft genome sequence of Enterococcus sp. Gos25-1.</title>
        <authorList>
            <person name="Tanaka N."/>
            <person name="Shiwa Y."/>
            <person name="Fujita N."/>
        </authorList>
    </citation>
    <scope>NUCLEOTIDE SEQUENCE [LARGE SCALE GENOMIC DNA]</scope>
    <source>
        <strain evidence="6">Gos25-1</strain>
    </source>
</reference>
<dbReference type="InterPro" id="IPR050204">
    <property type="entry name" value="AraC_XylS_family_regulators"/>
</dbReference>
<dbReference type="Pfam" id="PF12833">
    <property type="entry name" value="HTH_18"/>
    <property type="match status" value="1"/>
</dbReference>
<dbReference type="SMART" id="SM00342">
    <property type="entry name" value="HTH_ARAC"/>
    <property type="match status" value="1"/>
</dbReference>
<keyword evidence="3" id="KW-0804">Transcription</keyword>
<dbReference type="OrthoDB" id="183331at2"/>
<keyword evidence="2" id="KW-0238">DNA-binding</keyword>
<dbReference type="InterPro" id="IPR014710">
    <property type="entry name" value="RmlC-like_jellyroll"/>
</dbReference>
<evidence type="ECO:0000256" key="3">
    <source>
        <dbReference type="ARBA" id="ARBA00023163"/>
    </source>
</evidence>
<dbReference type="GO" id="GO:0043565">
    <property type="term" value="F:sequence-specific DNA binding"/>
    <property type="evidence" value="ECO:0007669"/>
    <property type="project" value="InterPro"/>
</dbReference>
<proteinExistence type="predicted"/>
<dbReference type="Proteomes" id="UP000290567">
    <property type="component" value="Unassembled WGS sequence"/>
</dbReference>
<dbReference type="PANTHER" id="PTHR46796">
    <property type="entry name" value="HTH-TYPE TRANSCRIPTIONAL ACTIVATOR RHAS-RELATED"/>
    <property type="match status" value="1"/>
</dbReference>
<dbReference type="EMBL" id="BJCC01000008">
    <property type="protein sequence ID" value="GCF93032.1"/>
    <property type="molecule type" value="Genomic_DNA"/>
</dbReference>
<evidence type="ECO:0000313" key="5">
    <source>
        <dbReference type="EMBL" id="GCF93032.1"/>
    </source>
</evidence>
<dbReference type="SUPFAM" id="SSF46689">
    <property type="entry name" value="Homeodomain-like"/>
    <property type="match status" value="2"/>
</dbReference>
<name>A0A4P5PC70_9ENTE</name>
<dbReference type="InterPro" id="IPR037923">
    <property type="entry name" value="HTH-like"/>
</dbReference>
<dbReference type="AlphaFoldDB" id="A0A4P5PC70"/>
<keyword evidence="1" id="KW-0805">Transcription regulation</keyword>
<dbReference type="PROSITE" id="PS01124">
    <property type="entry name" value="HTH_ARAC_FAMILY_2"/>
    <property type="match status" value="1"/>
</dbReference>
<dbReference type="PANTHER" id="PTHR46796:SF2">
    <property type="entry name" value="TRANSCRIPTIONAL REGULATORY PROTEIN"/>
    <property type="match status" value="1"/>
</dbReference>
<dbReference type="GO" id="GO:0003700">
    <property type="term" value="F:DNA-binding transcription factor activity"/>
    <property type="evidence" value="ECO:0007669"/>
    <property type="project" value="InterPro"/>
</dbReference>
<evidence type="ECO:0000259" key="4">
    <source>
        <dbReference type="PROSITE" id="PS01124"/>
    </source>
</evidence>
<sequence length="275" mass="32136">MFEQLKEIRYDKELRLEAYQFNGIVQVFPNHFHEYYVIGLIEEGQRRLIVNNQEYTIGPGDMMTFNPLDNHKCEQTDGGSLRYRCLNITQEVMAEAFHEVKGYAGLPRFQVPVQHQAEAGGMFRNLHDRIMTAGPELEKEEAFLVCLEQLITTYAVFKEDKQIDSKERQEIRVVCDFLEQHYAERITLQQLSKIAKLNKFGLIRLFTRHKGITPYRYLETIRINEAKKLLEKGVEPAQAAFQTGFSDQSHLNSYFNKFIGVTPGVYQLIFREEQP</sequence>
<evidence type="ECO:0000256" key="1">
    <source>
        <dbReference type="ARBA" id="ARBA00023015"/>
    </source>
</evidence>
<evidence type="ECO:0000313" key="6">
    <source>
        <dbReference type="Proteomes" id="UP000290567"/>
    </source>
</evidence>
<dbReference type="InterPro" id="IPR003313">
    <property type="entry name" value="AraC-bd"/>
</dbReference>
<dbReference type="SUPFAM" id="SSF51215">
    <property type="entry name" value="Regulatory protein AraC"/>
    <property type="match status" value="1"/>
</dbReference>
<comment type="caution">
    <text evidence="5">The sequence shown here is derived from an EMBL/GenBank/DDBJ whole genome shotgun (WGS) entry which is preliminary data.</text>
</comment>
<accession>A0A4P5PC70</accession>
<dbReference type="InterPro" id="IPR009057">
    <property type="entry name" value="Homeodomain-like_sf"/>
</dbReference>
<evidence type="ECO:0000256" key="2">
    <source>
        <dbReference type="ARBA" id="ARBA00023125"/>
    </source>
</evidence>
<gene>
    <name evidence="5" type="ORF">NRIC_09230</name>
</gene>
<dbReference type="Gene3D" id="2.60.120.10">
    <property type="entry name" value="Jelly Rolls"/>
    <property type="match status" value="1"/>
</dbReference>
<dbReference type="InterPro" id="IPR018060">
    <property type="entry name" value="HTH_AraC"/>
</dbReference>
<protein>
    <submittedName>
        <fullName evidence="5">AraC family transcriptional regulator</fullName>
    </submittedName>
</protein>
<feature type="domain" description="HTH araC/xylS-type" evidence="4">
    <location>
        <begin position="172"/>
        <end position="269"/>
    </location>
</feature>
<dbReference type="Gene3D" id="1.10.10.60">
    <property type="entry name" value="Homeodomain-like"/>
    <property type="match status" value="2"/>
</dbReference>
<organism evidence="5 6">
    <name type="scientific">Enterococcus florum</name>
    <dbReference type="NCBI Taxonomy" id="2480627"/>
    <lineage>
        <taxon>Bacteria</taxon>
        <taxon>Bacillati</taxon>
        <taxon>Bacillota</taxon>
        <taxon>Bacilli</taxon>
        <taxon>Lactobacillales</taxon>
        <taxon>Enterococcaceae</taxon>
        <taxon>Enterococcus</taxon>
    </lineage>
</organism>